<dbReference type="Pfam" id="PF07645">
    <property type="entry name" value="EGF_CA"/>
    <property type="match status" value="1"/>
</dbReference>
<protein>
    <submittedName>
        <fullName evidence="8">Wall-associated receptor kinase 2</fullName>
    </submittedName>
</protein>
<feature type="compositionally biased region" description="Basic and acidic residues" evidence="6">
    <location>
        <begin position="100"/>
        <end position="111"/>
    </location>
</feature>
<dbReference type="InterPro" id="IPR049883">
    <property type="entry name" value="NOTCH1_EGF-like"/>
</dbReference>
<dbReference type="InterPro" id="IPR000152">
    <property type="entry name" value="EGF-type_Asp/Asn_hydroxyl_site"/>
</dbReference>
<evidence type="ECO:0000256" key="1">
    <source>
        <dbReference type="ARBA" id="ARBA00022536"/>
    </source>
</evidence>
<dbReference type="PROSITE" id="PS00010">
    <property type="entry name" value="ASX_HYDROXYL"/>
    <property type="match status" value="1"/>
</dbReference>
<dbReference type="PROSITE" id="PS01186">
    <property type="entry name" value="EGF_2"/>
    <property type="match status" value="1"/>
</dbReference>
<name>A0AAV4IBD2_9GAST</name>
<keyword evidence="9" id="KW-1185">Reference proteome</keyword>
<evidence type="ECO:0000256" key="5">
    <source>
        <dbReference type="PROSITE-ProRule" id="PRU00076"/>
    </source>
</evidence>
<keyword evidence="3" id="KW-0677">Repeat</keyword>
<dbReference type="SMART" id="SM00181">
    <property type="entry name" value="EGF"/>
    <property type="match status" value="1"/>
</dbReference>
<dbReference type="FunFam" id="2.10.25.10:FF:000038">
    <property type="entry name" value="Fibrillin 2"/>
    <property type="match status" value="1"/>
</dbReference>
<keyword evidence="8" id="KW-0675">Receptor</keyword>
<proteinExistence type="predicted"/>
<accession>A0AAV4IBD2</accession>
<dbReference type="EMBL" id="BMAT01009506">
    <property type="protein sequence ID" value="GFS07743.1"/>
    <property type="molecule type" value="Genomic_DNA"/>
</dbReference>
<sequence length="125" mass="14361">MNDFDPAIVVAIALAVENENDVSRRKRAKWPKQWFLKRSTFGHTKLLRELSHNKPVHEGFKIPQYINECDDPRAHSCPANSVCVNTRYSYSCNCKAGFEKDSDSGQCEGEKAITGWETKKRRKED</sequence>
<gene>
    <name evidence="8" type="ORF">ElyMa_004739900</name>
</gene>
<dbReference type="InterPro" id="IPR000742">
    <property type="entry name" value="EGF"/>
</dbReference>
<comment type="caution">
    <text evidence="8">The sequence shown here is derived from an EMBL/GenBank/DDBJ whole genome shotgun (WGS) entry which is preliminary data.</text>
</comment>
<keyword evidence="8" id="KW-0418">Kinase</keyword>
<dbReference type="PROSITE" id="PS50026">
    <property type="entry name" value="EGF_3"/>
    <property type="match status" value="1"/>
</dbReference>
<dbReference type="InterPro" id="IPR001881">
    <property type="entry name" value="EGF-like_Ca-bd_dom"/>
</dbReference>
<evidence type="ECO:0000259" key="7">
    <source>
        <dbReference type="PROSITE" id="PS50026"/>
    </source>
</evidence>
<organism evidence="8 9">
    <name type="scientific">Elysia marginata</name>
    <dbReference type="NCBI Taxonomy" id="1093978"/>
    <lineage>
        <taxon>Eukaryota</taxon>
        <taxon>Metazoa</taxon>
        <taxon>Spiralia</taxon>
        <taxon>Lophotrochozoa</taxon>
        <taxon>Mollusca</taxon>
        <taxon>Gastropoda</taxon>
        <taxon>Heterobranchia</taxon>
        <taxon>Euthyneura</taxon>
        <taxon>Panpulmonata</taxon>
        <taxon>Sacoglossa</taxon>
        <taxon>Placobranchoidea</taxon>
        <taxon>Plakobranchidae</taxon>
        <taxon>Elysia</taxon>
    </lineage>
</organism>
<keyword evidence="8" id="KW-0808">Transferase</keyword>
<dbReference type="GO" id="GO:0005509">
    <property type="term" value="F:calcium ion binding"/>
    <property type="evidence" value="ECO:0007669"/>
    <property type="project" value="InterPro"/>
</dbReference>
<evidence type="ECO:0000313" key="9">
    <source>
        <dbReference type="Proteomes" id="UP000762676"/>
    </source>
</evidence>
<evidence type="ECO:0000313" key="8">
    <source>
        <dbReference type="EMBL" id="GFS07743.1"/>
    </source>
</evidence>
<keyword evidence="1 5" id="KW-0245">EGF-like domain</keyword>
<evidence type="ECO:0000256" key="6">
    <source>
        <dbReference type="SAM" id="MobiDB-lite"/>
    </source>
</evidence>
<evidence type="ECO:0000256" key="2">
    <source>
        <dbReference type="ARBA" id="ARBA00022729"/>
    </source>
</evidence>
<evidence type="ECO:0000256" key="4">
    <source>
        <dbReference type="ARBA" id="ARBA00023157"/>
    </source>
</evidence>
<keyword evidence="2" id="KW-0732">Signal</keyword>
<feature type="domain" description="EGF-like" evidence="7">
    <location>
        <begin position="65"/>
        <end position="108"/>
    </location>
</feature>
<dbReference type="AlphaFoldDB" id="A0AAV4IBD2"/>
<feature type="region of interest" description="Disordered" evidence="6">
    <location>
        <begin position="100"/>
        <end position="125"/>
    </location>
</feature>
<comment type="caution">
    <text evidence="5">Lacks conserved residue(s) required for the propagation of feature annotation.</text>
</comment>
<dbReference type="SMART" id="SM00179">
    <property type="entry name" value="EGF_CA"/>
    <property type="match status" value="1"/>
</dbReference>
<dbReference type="GO" id="GO:0016301">
    <property type="term" value="F:kinase activity"/>
    <property type="evidence" value="ECO:0007669"/>
    <property type="project" value="UniProtKB-KW"/>
</dbReference>
<dbReference type="CDD" id="cd00054">
    <property type="entry name" value="EGF_CA"/>
    <property type="match status" value="1"/>
</dbReference>
<dbReference type="SUPFAM" id="SSF57196">
    <property type="entry name" value="EGF/Laminin"/>
    <property type="match status" value="1"/>
</dbReference>
<dbReference type="Proteomes" id="UP000762676">
    <property type="component" value="Unassembled WGS sequence"/>
</dbReference>
<keyword evidence="4" id="KW-1015">Disulfide bond</keyword>
<dbReference type="Gene3D" id="2.10.25.10">
    <property type="entry name" value="Laminin"/>
    <property type="match status" value="1"/>
</dbReference>
<reference evidence="8 9" key="1">
    <citation type="journal article" date="2021" name="Elife">
        <title>Chloroplast acquisition without the gene transfer in kleptoplastic sea slugs, Plakobranchus ocellatus.</title>
        <authorList>
            <person name="Maeda T."/>
            <person name="Takahashi S."/>
            <person name="Yoshida T."/>
            <person name="Shimamura S."/>
            <person name="Takaki Y."/>
            <person name="Nagai Y."/>
            <person name="Toyoda A."/>
            <person name="Suzuki Y."/>
            <person name="Arimoto A."/>
            <person name="Ishii H."/>
            <person name="Satoh N."/>
            <person name="Nishiyama T."/>
            <person name="Hasebe M."/>
            <person name="Maruyama T."/>
            <person name="Minagawa J."/>
            <person name="Obokata J."/>
            <person name="Shigenobu S."/>
        </authorList>
    </citation>
    <scope>NUCLEOTIDE SEQUENCE [LARGE SCALE GENOMIC DNA]</scope>
</reference>
<evidence type="ECO:0000256" key="3">
    <source>
        <dbReference type="ARBA" id="ARBA00022737"/>
    </source>
</evidence>